<evidence type="ECO:0000256" key="1">
    <source>
        <dbReference type="SAM" id="MobiDB-lite"/>
    </source>
</evidence>
<gene>
    <name evidence="2" type="ORF">DY000_02015406</name>
</gene>
<feature type="compositionally biased region" description="Polar residues" evidence="1">
    <location>
        <begin position="165"/>
        <end position="205"/>
    </location>
</feature>
<reference evidence="2 3" key="1">
    <citation type="journal article" date="2020" name="BMC Genomics">
        <title>Intraspecific diversification of the crop wild relative Brassica cretica Lam. using demographic model selection.</title>
        <authorList>
            <person name="Kioukis A."/>
            <person name="Michalopoulou V.A."/>
            <person name="Briers L."/>
            <person name="Pirintsos S."/>
            <person name="Studholme D.J."/>
            <person name="Pavlidis P."/>
            <person name="Sarris P.F."/>
        </authorList>
    </citation>
    <scope>NUCLEOTIDE SEQUENCE [LARGE SCALE GENOMIC DNA]</scope>
    <source>
        <strain evidence="3">cv. PFS-1207/04</strain>
    </source>
</reference>
<sequence length="205" mass="22546">MKREVLWLPSVSVLLLHPLKRHLHALPSHLRLRSAIESRQSLDPMIPNLWMRIYVLIPKLSSDSVAFIYSSSASVSLSLSSPAHRPSPIRKLYPEADLIVAELLHEIVTGGGGEVVTDGEKSKSGKKGAKAPCAKPLSQYSQMMLNHQKLTQPRITSKITEEQLKASSPGKSQTEDQIQTQEPAVQSQPEVTSRETMAASPPTQD</sequence>
<feature type="region of interest" description="Disordered" evidence="1">
    <location>
        <begin position="152"/>
        <end position="205"/>
    </location>
</feature>
<comment type="caution">
    <text evidence="2">The sequence shown here is derived from an EMBL/GenBank/DDBJ whole genome shotgun (WGS) entry which is preliminary data.</text>
</comment>
<accession>A0ABQ7CUN5</accession>
<proteinExistence type="predicted"/>
<name>A0ABQ7CUN5_BRACR</name>
<keyword evidence="3" id="KW-1185">Reference proteome</keyword>
<organism evidence="2 3">
    <name type="scientific">Brassica cretica</name>
    <name type="common">Mustard</name>
    <dbReference type="NCBI Taxonomy" id="69181"/>
    <lineage>
        <taxon>Eukaryota</taxon>
        <taxon>Viridiplantae</taxon>
        <taxon>Streptophyta</taxon>
        <taxon>Embryophyta</taxon>
        <taxon>Tracheophyta</taxon>
        <taxon>Spermatophyta</taxon>
        <taxon>Magnoliopsida</taxon>
        <taxon>eudicotyledons</taxon>
        <taxon>Gunneridae</taxon>
        <taxon>Pentapetalae</taxon>
        <taxon>rosids</taxon>
        <taxon>malvids</taxon>
        <taxon>Brassicales</taxon>
        <taxon>Brassicaceae</taxon>
        <taxon>Brassiceae</taxon>
        <taxon>Brassica</taxon>
    </lineage>
</organism>
<dbReference type="Proteomes" id="UP000266723">
    <property type="component" value="Unassembled WGS sequence"/>
</dbReference>
<protein>
    <submittedName>
        <fullName evidence="2">Uncharacterized protein</fullName>
    </submittedName>
</protein>
<feature type="region of interest" description="Disordered" evidence="1">
    <location>
        <begin position="112"/>
        <end position="135"/>
    </location>
</feature>
<evidence type="ECO:0000313" key="3">
    <source>
        <dbReference type="Proteomes" id="UP000266723"/>
    </source>
</evidence>
<dbReference type="EMBL" id="QGKV02000759">
    <property type="protein sequence ID" value="KAF3562740.1"/>
    <property type="molecule type" value="Genomic_DNA"/>
</dbReference>
<evidence type="ECO:0000313" key="2">
    <source>
        <dbReference type="EMBL" id="KAF3562740.1"/>
    </source>
</evidence>